<evidence type="ECO:0000256" key="2">
    <source>
        <dbReference type="ARBA" id="ARBA00007238"/>
    </source>
</evidence>
<evidence type="ECO:0000256" key="3">
    <source>
        <dbReference type="ARBA" id="ARBA00023051"/>
    </source>
</evidence>
<comment type="pathway">
    <text evidence="1">Phenylpropanoid metabolism; trans-cinnamate biosynthesis; trans-cinnamate from L-phenylalanine: step 1/1.</text>
</comment>
<organism evidence="6 7">
    <name type="scientific">Dendrobium catenatum</name>
    <dbReference type="NCBI Taxonomy" id="906689"/>
    <lineage>
        <taxon>Eukaryota</taxon>
        <taxon>Viridiplantae</taxon>
        <taxon>Streptophyta</taxon>
        <taxon>Embryophyta</taxon>
        <taxon>Tracheophyta</taxon>
        <taxon>Spermatophyta</taxon>
        <taxon>Magnoliopsida</taxon>
        <taxon>Liliopsida</taxon>
        <taxon>Asparagales</taxon>
        <taxon>Orchidaceae</taxon>
        <taxon>Epidendroideae</taxon>
        <taxon>Malaxideae</taxon>
        <taxon>Dendrobiinae</taxon>
        <taxon>Dendrobium</taxon>
    </lineage>
</organism>
<feature type="region of interest" description="Disordered" evidence="5">
    <location>
        <begin position="25"/>
        <end position="44"/>
    </location>
</feature>
<sequence length="146" mass="16404">MDPLQKPKHGRYALRTSPQWLGPQIKVIRGGRSKKPEEKDSNSSIFQKISSFEGELKAALPKEVEAARTAFKNGSSAIENRIKDCRSYPLYRFVRDVGASFLSGEKIVSPGEEIDKVFGAICNKVKMIDPMLECMEEWNESPLPIC</sequence>
<keyword evidence="3" id="KW-0587">Phenylpropanoid metabolism</keyword>
<accession>A0A2I0X7N7</accession>
<evidence type="ECO:0000256" key="1">
    <source>
        <dbReference type="ARBA" id="ARBA00005138"/>
    </source>
</evidence>
<proteinExistence type="inferred from homology"/>
<name>A0A2I0X7N7_9ASPA</name>
<dbReference type="SUPFAM" id="SSF48557">
    <property type="entry name" value="L-aspartase-like"/>
    <property type="match status" value="1"/>
</dbReference>
<dbReference type="Gene3D" id="1.20.200.10">
    <property type="entry name" value="Fumarase/aspartase (Central domain)"/>
    <property type="match status" value="2"/>
</dbReference>
<dbReference type="InterPro" id="IPR023144">
    <property type="entry name" value="Phe_NH3-lyase_shielding_dom_sf"/>
</dbReference>
<reference evidence="6 7" key="2">
    <citation type="journal article" date="2017" name="Nature">
        <title>The Apostasia genome and the evolution of orchids.</title>
        <authorList>
            <person name="Zhang G.Q."/>
            <person name="Liu K.W."/>
            <person name="Li Z."/>
            <person name="Lohaus R."/>
            <person name="Hsiao Y.Y."/>
            <person name="Niu S.C."/>
            <person name="Wang J.Y."/>
            <person name="Lin Y.C."/>
            <person name="Xu Q."/>
            <person name="Chen L.J."/>
            <person name="Yoshida K."/>
            <person name="Fujiwara S."/>
            <person name="Wang Z.W."/>
            <person name="Zhang Y.Q."/>
            <person name="Mitsuda N."/>
            <person name="Wang M."/>
            <person name="Liu G.H."/>
            <person name="Pecoraro L."/>
            <person name="Huang H.X."/>
            <person name="Xiao X.J."/>
            <person name="Lin M."/>
            <person name="Wu X.Y."/>
            <person name="Wu W.L."/>
            <person name="Chen Y.Y."/>
            <person name="Chang S.B."/>
            <person name="Sakamoto S."/>
            <person name="Ohme-Takagi M."/>
            <person name="Yagi M."/>
            <person name="Zeng S.J."/>
            <person name="Shen C.Y."/>
            <person name="Yeh C.M."/>
            <person name="Luo Y.B."/>
            <person name="Tsai W.C."/>
            <person name="Van de Peer Y."/>
            <person name="Liu Z.J."/>
        </authorList>
    </citation>
    <scope>NUCLEOTIDE SEQUENCE [LARGE SCALE GENOMIC DNA]</scope>
    <source>
        <tissue evidence="6">The whole plant</tissue>
    </source>
</reference>
<reference evidence="6 7" key="1">
    <citation type="journal article" date="2016" name="Sci. Rep.">
        <title>The Dendrobium catenatum Lindl. genome sequence provides insights into polysaccharide synthase, floral development and adaptive evolution.</title>
        <authorList>
            <person name="Zhang G.Q."/>
            <person name="Xu Q."/>
            <person name="Bian C."/>
            <person name="Tsai W.C."/>
            <person name="Yeh C.M."/>
            <person name="Liu K.W."/>
            <person name="Yoshida K."/>
            <person name="Zhang L.S."/>
            <person name="Chang S.B."/>
            <person name="Chen F."/>
            <person name="Shi Y."/>
            <person name="Su Y.Y."/>
            <person name="Zhang Y.Q."/>
            <person name="Chen L.J."/>
            <person name="Yin Y."/>
            <person name="Lin M."/>
            <person name="Huang H."/>
            <person name="Deng H."/>
            <person name="Wang Z.W."/>
            <person name="Zhu S.L."/>
            <person name="Zhao X."/>
            <person name="Deng C."/>
            <person name="Niu S.C."/>
            <person name="Huang J."/>
            <person name="Wang M."/>
            <person name="Liu G.H."/>
            <person name="Yang H.J."/>
            <person name="Xiao X.J."/>
            <person name="Hsiao Y.Y."/>
            <person name="Wu W.L."/>
            <person name="Chen Y.Y."/>
            <person name="Mitsuda N."/>
            <person name="Ohme-Takagi M."/>
            <person name="Luo Y.B."/>
            <person name="Van de Peer Y."/>
            <person name="Liu Z.J."/>
        </authorList>
    </citation>
    <scope>NUCLEOTIDE SEQUENCE [LARGE SCALE GENOMIC DNA]</scope>
    <source>
        <tissue evidence="6">The whole plant</tissue>
    </source>
</reference>
<dbReference type="UniPathway" id="UPA00713">
    <property type="reaction ID" value="UER00725"/>
</dbReference>
<gene>
    <name evidence="6" type="primary">PAL</name>
    <name evidence="6" type="ORF">MA16_Dca006399</name>
</gene>
<dbReference type="Proteomes" id="UP000233837">
    <property type="component" value="Unassembled WGS sequence"/>
</dbReference>
<dbReference type="GO" id="GO:0016829">
    <property type="term" value="F:lyase activity"/>
    <property type="evidence" value="ECO:0007669"/>
    <property type="project" value="UniProtKB-KW"/>
</dbReference>
<dbReference type="InterPro" id="IPR008948">
    <property type="entry name" value="L-Aspartase-like"/>
</dbReference>
<dbReference type="EMBL" id="KZ502070">
    <property type="protein sequence ID" value="PKU83924.1"/>
    <property type="molecule type" value="Genomic_DNA"/>
</dbReference>
<evidence type="ECO:0000313" key="7">
    <source>
        <dbReference type="Proteomes" id="UP000233837"/>
    </source>
</evidence>
<dbReference type="GO" id="GO:0009800">
    <property type="term" value="P:cinnamic acid biosynthetic process"/>
    <property type="evidence" value="ECO:0007669"/>
    <property type="project" value="UniProtKB-UniPathway"/>
</dbReference>
<keyword evidence="7" id="KW-1185">Reference proteome</keyword>
<evidence type="ECO:0000256" key="4">
    <source>
        <dbReference type="ARBA" id="ARBA00023239"/>
    </source>
</evidence>
<dbReference type="Gene3D" id="1.10.274.20">
    <property type="entry name" value="Phenylalanine ammonia-lyase 1, domain 3"/>
    <property type="match status" value="1"/>
</dbReference>
<dbReference type="InterPro" id="IPR001106">
    <property type="entry name" value="Aromatic_Lyase"/>
</dbReference>
<dbReference type="STRING" id="906689.A0A2I0X7N7"/>
<dbReference type="AlphaFoldDB" id="A0A2I0X7N7"/>
<evidence type="ECO:0000256" key="5">
    <source>
        <dbReference type="SAM" id="MobiDB-lite"/>
    </source>
</evidence>
<evidence type="ECO:0000313" key="6">
    <source>
        <dbReference type="EMBL" id="PKU83924.1"/>
    </source>
</evidence>
<protein>
    <submittedName>
        <fullName evidence="6">Phenylalanine ammonia-lyase</fullName>
    </submittedName>
</protein>
<dbReference type="PANTHER" id="PTHR10362">
    <property type="entry name" value="HISTIDINE AMMONIA-LYASE"/>
    <property type="match status" value="1"/>
</dbReference>
<keyword evidence="4 6" id="KW-0456">Lyase</keyword>
<comment type="similarity">
    <text evidence="2">Belongs to the PAL/histidase family.</text>
</comment>